<name>A0A934W0S8_9MICO</name>
<accession>A0A934W0S8</accession>
<comment type="caution">
    <text evidence="3">The sequence shown here is derived from an EMBL/GenBank/DDBJ whole genome shotgun (WGS) entry which is preliminary data.</text>
</comment>
<dbReference type="SUPFAM" id="SSF51261">
    <property type="entry name" value="Duplicated hybrid motif"/>
    <property type="match status" value="1"/>
</dbReference>
<evidence type="ECO:0000313" key="4">
    <source>
        <dbReference type="Proteomes" id="UP000636458"/>
    </source>
</evidence>
<proteinExistence type="predicted"/>
<gene>
    <name evidence="3" type="ORF">IV501_00790</name>
</gene>
<organism evidence="3 4">
    <name type="scientific">Lacisediminihabitans changchengi</name>
    <dbReference type="NCBI Taxonomy" id="2787634"/>
    <lineage>
        <taxon>Bacteria</taxon>
        <taxon>Bacillati</taxon>
        <taxon>Actinomycetota</taxon>
        <taxon>Actinomycetes</taxon>
        <taxon>Micrococcales</taxon>
        <taxon>Microbacteriaceae</taxon>
        <taxon>Lacisediminihabitans</taxon>
    </lineage>
</organism>
<dbReference type="Gene3D" id="2.70.70.10">
    <property type="entry name" value="Glucose Permease (Domain IIA)"/>
    <property type="match status" value="1"/>
</dbReference>
<feature type="transmembrane region" description="Helical" evidence="1">
    <location>
        <begin position="12"/>
        <end position="34"/>
    </location>
</feature>
<keyword evidence="1" id="KW-0472">Membrane</keyword>
<dbReference type="InterPro" id="IPR011055">
    <property type="entry name" value="Dup_hybrid_motif"/>
</dbReference>
<dbReference type="Pfam" id="PF01551">
    <property type="entry name" value="Peptidase_M23"/>
    <property type="match status" value="1"/>
</dbReference>
<feature type="domain" description="M23ase beta-sheet core" evidence="2">
    <location>
        <begin position="87"/>
        <end position="178"/>
    </location>
</feature>
<evidence type="ECO:0000259" key="2">
    <source>
        <dbReference type="Pfam" id="PF01551"/>
    </source>
</evidence>
<dbReference type="InterPro" id="IPR016047">
    <property type="entry name" value="M23ase_b-sheet_dom"/>
</dbReference>
<keyword evidence="4" id="KW-1185">Reference proteome</keyword>
<evidence type="ECO:0000256" key="1">
    <source>
        <dbReference type="SAM" id="Phobius"/>
    </source>
</evidence>
<evidence type="ECO:0000313" key="3">
    <source>
        <dbReference type="EMBL" id="MBK4346158.1"/>
    </source>
</evidence>
<keyword evidence="1" id="KW-0812">Transmembrane</keyword>
<dbReference type="EMBL" id="JAEPES010000001">
    <property type="protein sequence ID" value="MBK4346158.1"/>
    <property type="molecule type" value="Genomic_DNA"/>
</dbReference>
<dbReference type="Proteomes" id="UP000636458">
    <property type="component" value="Unassembled WGS sequence"/>
</dbReference>
<protein>
    <submittedName>
        <fullName evidence="3">Peptidoglycan DD-metalloendopeptidase family protein</fullName>
    </submittedName>
</protein>
<sequence>MSSPSAAARPIRLVGWVILSAVVLATVVLVSPGYPARAVSPETATPTVDARAGTTARVTSARWSWPIPAPHPVVRPFVAPATSYGAGHRGIDVGAASETTVLAPADGVVFFSGVVVDRPVLSITHDGGLVSSYEPVASTLPAGTAVTRGSEVGTLLPGHCAETCLHIGVRLHGEYVSPLNYLGGVPRAVLLPTRATPPASRLSLSDAQPP</sequence>
<keyword evidence="1" id="KW-1133">Transmembrane helix</keyword>
<reference evidence="3" key="1">
    <citation type="submission" date="2021-01" db="EMBL/GenBank/DDBJ databases">
        <title>Lacisediminihabitans sp. nov. strain G11-30, isolated from Antarctic Soil.</title>
        <authorList>
            <person name="Li J."/>
        </authorList>
    </citation>
    <scope>NUCLEOTIDE SEQUENCE</scope>
    <source>
        <strain evidence="3">G11-30</strain>
    </source>
</reference>
<dbReference type="RefSeq" id="WP_200554514.1">
    <property type="nucleotide sequence ID" value="NZ_JAEPES010000001.1"/>
</dbReference>
<dbReference type="AlphaFoldDB" id="A0A934W0S8"/>